<dbReference type="GO" id="GO:0008168">
    <property type="term" value="F:methyltransferase activity"/>
    <property type="evidence" value="ECO:0007669"/>
    <property type="project" value="UniProtKB-KW"/>
</dbReference>
<organism evidence="2">
    <name type="scientific">uncultured euryarchaeote Alv-FOS1</name>
    <dbReference type="NCBI Taxonomy" id="337892"/>
    <lineage>
        <taxon>Archaea</taxon>
        <taxon>Methanobacteriati</taxon>
        <taxon>Methanobacteriota</taxon>
        <taxon>environmental samples</taxon>
    </lineage>
</organism>
<accession>Q3SAB9</accession>
<dbReference type="InterPro" id="IPR052514">
    <property type="entry name" value="SAM-dependent_MTase"/>
</dbReference>
<dbReference type="PANTHER" id="PTHR34203:SF15">
    <property type="entry name" value="SLL1173 PROTEIN"/>
    <property type="match status" value="1"/>
</dbReference>
<protein>
    <submittedName>
        <fullName evidence="2">SAM-dependent methyltransferase</fullName>
    </submittedName>
</protein>
<keyword evidence="2" id="KW-0489">Methyltransferase</keyword>
<dbReference type="InterPro" id="IPR006342">
    <property type="entry name" value="FkbM_mtfrase"/>
</dbReference>
<proteinExistence type="predicted"/>
<reference evidence="2" key="1">
    <citation type="submission" date="2005-07" db="EMBL/GenBank/DDBJ databases">
        <title>A hyperthermophilic lifestyle for uncultured Archaea of the DHVE2 lineage: evidence from environmental genomics.</title>
        <authorList>
            <person name="Moussard H."/>
            <person name="Hennecke G."/>
            <person name="Moreira D."/>
            <person name="Jouffe V."/>
            <person name="Lopez-Garcia P."/>
            <person name="Jeanthon C."/>
        </authorList>
    </citation>
    <scope>NUCLEOTIDE SEQUENCE</scope>
</reference>
<dbReference type="SUPFAM" id="SSF53335">
    <property type="entry name" value="S-adenosyl-L-methionine-dependent methyltransferases"/>
    <property type="match status" value="1"/>
</dbReference>
<dbReference type="PANTHER" id="PTHR34203">
    <property type="entry name" value="METHYLTRANSFERASE, FKBM FAMILY PROTEIN"/>
    <property type="match status" value="1"/>
</dbReference>
<dbReference type="EMBL" id="DQ118403">
    <property type="protein sequence ID" value="AAZ32463.1"/>
    <property type="molecule type" value="Genomic_DNA"/>
</dbReference>
<evidence type="ECO:0000259" key="1">
    <source>
        <dbReference type="Pfam" id="PF05050"/>
    </source>
</evidence>
<sequence length="282" mass="31857">MGVMGVRFNTIPLAGTLAFAVTRLKDPWKVLPLFFNRSSKIHIKLVDNGDIVLRSKGDFWTLRDLMFRGWQITGIDGDLIYLQRDDINIVSATSRLAVLKEPLDEIYHVFDYENKTVLDVGGYIGYTASLFSRWGAKKIIIYEAQRENIPFIKRNLVMNGVSGEVHNVAVSDEDGHVIINYERIGSAAFGLGGPKKYKVKARGISRILKDNQIDIAKFDCEGCEYSLLSVSRDILRKVPNYVVEYHNGDETLKNKFESCGFKVTDICHIRSGLGVFKAELQQ</sequence>
<keyword evidence="2" id="KW-0808">Transferase</keyword>
<dbReference type="InterPro" id="IPR029063">
    <property type="entry name" value="SAM-dependent_MTases_sf"/>
</dbReference>
<dbReference type="GO" id="GO:0032259">
    <property type="term" value="P:methylation"/>
    <property type="evidence" value="ECO:0007669"/>
    <property type="project" value="UniProtKB-KW"/>
</dbReference>
<dbReference type="Gene3D" id="3.40.50.150">
    <property type="entry name" value="Vaccinia Virus protein VP39"/>
    <property type="match status" value="1"/>
</dbReference>
<feature type="domain" description="Methyltransferase FkbM" evidence="1">
    <location>
        <begin position="119"/>
        <end position="262"/>
    </location>
</feature>
<dbReference type="Pfam" id="PF05050">
    <property type="entry name" value="Methyltransf_21"/>
    <property type="match status" value="1"/>
</dbReference>
<dbReference type="NCBIfam" id="TIGR01444">
    <property type="entry name" value="fkbM_fam"/>
    <property type="match status" value="1"/>
</dbReference>
<dbReference type="AlphaFoldDB" id="Q3SAB9"/>
<evidence type="ECO:0000313" key="2">
    <source>
        <dbReference type="EMBL" id="AAZ32463.1"/>
    </source>
</evidence>
<name>Q3SAB9_9EURY</name>